<gene>
    <name evidence="1" type="ORF">ERS852520_02965</name>
</gene>
<evidence type="ECO:0000313" key="2">
    <source>
        <dbReference type="Proteomes" id="UP000095564"/>
    </source>
</evidence>
<protein>
    <submittedName>
        <fullName evidence="1">Uncharacterized protein</fullName>
    </submittedName>
</protein>
<sequence>MLHIKNDYYIKAGAKSYILMKKLSKKEKPEVIDAEDEIESISGYKNIGYYSKIETAIKAAMEEMVRDQINNNADTELKEIVEYIAKLRKEMDDFLTEKVQGL</sequence>
<dbReference type="RefSeq" id="WP_055161815.1">
    <property type="nucleotide sequence ID" value="NZ_CZAU01000039.1"/>
</dbReference>
<accession>A0A174TAR7</accession>
<organism evidence="1 2">
    <name type="scientific">Anaerostipes hadrus</name>
    <dbReference type="NCBI Taxonomy" id="649756"/>
    <lineage>
        <taxon>Bacteria</taxon>
        <taxon>Bacillati</taxon>
        <taxon>Bacillota</taxon>
        <taxon>Clostridia</taxon>
        <taxon>Lachnospirales</taxon>
        <taxon>Lachnospiraceae</taxon>
        <taxon>Anaerostipes</taxon>
    </lineage>
</organism>
<dbReference type="EMBL" id="CZAU01000039">
    <property type="protein sequence ID" value="CUQ07063.1"/>
    <property type="molecule type" value="Genomic_DNA"/>
</dbReference>
<evidence type="ECO:0000313" key="1">
    <source>
        <dbReference type="EMBL" id="CUQ07063.1"/>
    </source>
</evidence>
<dbReference type="AlphaFoldDB" id="A0A174TAR7"/>
<dbReference type="Proteomes" id="UP000095564">
    <property type="component" value="Unassembled WGS sequence"/>
</dbReference>
<name>A0A174TAR7_ANAHA</name>
<proteinExistence type="predicted"/>
<reference evidence="1 2" key="1">
    <citation type="submission" date="2015-09" db="EMBL/GenBank/DDBJ databases">
        <authorList>
            <consortium name="Pathogen Informatics"/>
        </authorList>
    </citation>
    <scope>NUCLEOTIDE SEQUENCE [LARGE SCALE GENOMIC DNA]</scope>
    <source>
        <strain evidence="1 2">2789STDY5834908</strain>
    </source>
</reference>